<evidence type="ECO:0000256" key="6">
    <source>
        <dbReference type="ARBA" id="ARBA00022833"/>
    </source>
</evidence>
<dbReference type="PIRSF" id="PIRSF016599">
    <property type="entry name" value="Xaa-His_dipept"/>
    <property type="match status" value="1"/>
</dbReference>
<evidence type="ECO:0000256" key="17">
    <source>
        <dbReference type="ARBA" id="ARBA00077688"/>
    </source>
</evidence>
<dbReference type="CDD" id="cd03890">
    <property type="entry name" value="M20_pepD"/>
    <property type="match status" value="1"/>
</dbReference>
<feature type="domain" description="Peptidase M20 dimerisation" evidence="19">
    <location>
        <begin position="215"/>
        <end position="299"/>
    </location>
</feature>
<evidence type="ECO:0000256" key="15">
    <source>
        <dbReference type="ARBA" id="ARBA00075285"/>
    </source>
</evidence>
<evidence type="ECO:0000313" key="21">
    <source>
        <dbReference type="Proteomes" id="UP000323671"/>
    </source>
</evidence>
<protein>
    <recommendedName>
        <fullName evidence="14">Cytosol non-specific dipeptidase</fullName>
        <ecNumber evidence="11">3.4.13.18</ecNumber>
    </recommendedName>
    <alternativeName>
        <fullName evidence="17">Aminoacyl-histidine dipeptidase</fullName>
    </alternativeName>
    <alternativeName>
        <fullName evidence="16">Beta-alanyl-histidine dipeptidase</fullName>
    </alternativeName>
    <alternativeName>
        <fullName evidence="15">Carnosinase</fullName>
    </alternativeName>
    <alternativeName>
        <fullName evidence="12">Peptidase D</fullName>
    </alternativeName>
    <alternativeName>
        <fullName evidence="18">Xaa-His dipeptidase</fullName>
    </alternativeName>
</protein>
<dbReference type="FunFam" id="3.40.630.10:FF:000015">
    <property type="entry name" value="Aminoacyl-histidine dipeptidase PepD"/>
    <property type="match status" value="1"/>
</dbReference>
<evidence type="ECO:0000256" key="12">
    <source>
        <dbReference type="ARBA" id="ARBA00044252"/>
    </source>
</evidence>
<dbReference type="FunFam" id="3.40.630.10:FF:000018">
    <property type="entry name" value="Aminoacyl-histidine dipeptidase PepD"/>
    <property type="match status" value="1"/>
</dbReference>
<keyword evidence="21" id="KW-1185">Reference proteome</keyword>
<evidence type="ECO:0000256" key="13">
    <source>
        <dbReference type="ARBA" id="ARBA00061423"/>
    </source>
</evidence>
<evidence type="ECO:0000256" key="1">
    <source>
        <dbReference type="ARBA" id="ARBA00001941"/>
    </source>
</evidence>
<dbReference type="Pfam" id="PF07687">
    <property type="entry name" value="M20_dimer"/>
    <property type="match status" value="1"/>
</dbReference>
<dbReference type="PRINTS" id="PR00934">
    <property type="entry name" value="XHISDIPTASE"/>
</dbReference>
<evidence type="ECO:0000256" key="10">
    <source>
        <dbReference type="ARBA" id="ARBA00036421"/>
    </source>
</evidence>
<dbReference type="AlphaFoldDB" id="A0A5C1E899"/>
<dbReference type="Gene3D" id="3.40.630.10">
    <property type="entry name" value="Zn peptidases"/>
    <property type="match status" value="2"/>
</dbReference>
<evidence type="ECO:0000256" key="4">
    <source>
        <dbReference type="ARBA" id="ARBA00022723"/>
    </source>
</evidence>
<dbReference type="GO" id="GO:0006508">
    <property type="term" value="P:proteolysis"/>
    <property type="evidence" value="ECO:0007669"/>
    <property type="project" value="UniProtKB-KW"/>
</dbReference>
<dbReference type="GO" id="GO:0070573">
    <property type="term" value="F:metallodipeptidase activity"/>
    <property type="evidence" value="ECO:0007669"/>
    <property type="project" value="TreeGrafter"/>
</dbReference>
<keyword evidence="3" id="KW-0645">Protease</keyword>
<name>A0A5C1E899_9RHOO</name>
<keyword evidence="8" id="KW-0482">Metalloprotease</keyword>
<dbReference type="InterPro" id="IPR002933">
    <property type="entry name" value="Peptidase_M20"/>
</dbReference>
<sequence length="505" mass="52439">MNHSCPTAPFADLTPAPVWRHFATLCAIPRPSKHEAALRAHLAAWATERGLATEQDGAGNLLIRKAGSPGREDEAGVILQGHLDMVCQKNSGTDHDFHRDPIRPVRDGDWLVAPDTTLGADNGLGVALALAVLEAEGLSHPPLEVLLTVDEEAGMGGALGLQPGWLRGTRLINIDTEEWGHFYLGCAGGLDVNVDWTLPSNPAPAGWTAARIDLAGLRGGHSGIDIDKGRGNAIKLLVRLLRDLADAHPGAFRLTGLDGGTARNALAREASATLAANPASLADLQATLLEKAAVIGREYAGVEDRLSARLSTGAPDEAPSPVLSAAAQAALLAAFNAAPHGVARMSQSVAGVVETSNNLGVLTLAGGRARANFMVRSLVDSAALAHARAIADLFAPFVAAGPDCRVTTGDNYPGWRPNPESPLLALAQEVFAKEFPADNGGVAKVEVIHAGLECGIIGAAYPGLDMLSFGPTIRGAHAPGERVEVASVAKCWQLLTALLAALPPR</sequence>
<keyword evidence="4" id="KW-0479">Metal-binding</keyword>
<keyword evidence="6" id="KW-0862">Zinc</keyword>
<evidence type="ECO:0000256" key="16">
    <source>
        <dbReference type="ARBA" id="ARBA00076004"/>
    </source>
</evidence>
<evidence type="ECO:0000256" key="2">
    <source>
        <dbReference type="ARBA" id="ARBA00001947"/>
    </source>
</evidence>
<keyword evidence="7" id="KW-0224">Dipeptidase</keyword>
<gene>
    <name evidence="20" type="primary">pepD</name>
    <name evidence="20" type="ORF">OTERR_13790</name>
</gene>
<proteinExistence type="inferred from homology"/>
<dbReference type="NCBIfam" id="TIGR01893">
    <property type="entry name" value="aa-his-dipept"/>
    <property type="match status" value="1"/>
</dbReference>
<evidence type="ECO:0000259" key="19">
    <source>
        <dbReference type="Pfam" id="PF07687"/>
    </source>
</evidence>
<dbReference type="Pfam" id="PF01546">
    <property type="entry name" value="Peptidase_M20"/>
    <property type="match status" value="1"/>
</dbReference>
<organism evidence="20 21">
    <name type="scientific">Oryzomicrobium terrae</name>
    <dbReference type="NCBI Taxonomy" id="1735038"/>
    <lineage>
        <taxon>Bacteria</taxon>
        <taxon>Pseudomonadati</taxon>
        <taxon>Pseudomonadota</taxon>
        <taxon>Betaproteobacteria</taxon>
        <taxon>Rhodocyclales</taxon>
        <taxon>Rhodocyclaceae</taxon>
        <taxon>Oryzomicrobium</taxon>
    </lineage>
</organism>
<comment type="cofactor">
    <cofactor evidence="1">
        <name>Co(2+)</name>
        <dbReference type="ChEBI" id="CHEBI:48828"/>
    </cofactor>
</comment>
<dbReference type="InterPro" id="IPR011650">
    <property type="entry name" value="Peptidase_M20_dimer"/>
</dbReference>
<comment type="catalytic activity">
    <reaction evidence="10">
        <text>Hydrolysis of dipeptides, preferentially hydrophobic dipeptides including prolyl amino acids.</text>
        <dbReference type="EC" id="3.4.13.18"/>
    </reaction>
</comment>
<comment type="cofactor">
    <cofactor evidence="2">
        <name>Zn(2+)</name>
        <dbReference type="ChEBI" id="CHEBI:29105"/>
    </cofactor>
</comment>
<dbReference type="Proteomes" id="UP000323671">
    <property type="component" value="Chromosome"/>
</dbReference>
<dbReference type="PANTHER" id="PTHR43501:SF1">
    <property type="entry name" value="CYTOSOL NON-SPECIFIC DIPEPTIDASE"/>
    <property type="match status" value="1"/>
</dbReference>
<evidence type="ECO:0000256" key="18">
    <source>
        <dbReference type="ARBA" id="ARBA00078074"/>
    </source>
</evidence>
<evidence type="ECO:0000256" key="14">
    <source>
        <dbReference type="ARBA" id="ARBA00071271"/>
    </source>
</evidence>
<evidence type="ECO:0000256" key="8">
    <source>
        <dbReference type="ARBA" id="ARBA00023049"/>
    </source>
</evidence>
<keyword evidence="9" id="KW-0170">Cobalt</keyword>
<dbReference type="InterPro" id="IPR001160">
    <property type="entry name" value="Peptidase_M20C"/>
</dbReference>
<evidence type="ECO:0000256" key="5">
    <source>
        <dbReference type="ARBA" id="ARBA00022801"/>
    </source>
</evidence>
<comment type="similarity">
    <text evidence="13">Belongs to the peptidase M20C family.</text>
</comment>
<dbReference type="KEGG" id="otr:OTERR_13790"/>
<evidence type="ECO:0000256" key="9">
    <source>
        <dbReference type="ARBA" id="ARBA00023285"/>
    </source>
</evidence>
<dbReference type="PANTHER" id="PTHR43501">
    <property type="entry name" value="CYTOSOL NON-SPECIFIC DIPEPTIDASE"/>
    <property type="match status" value="1"/>
</dbReference>
<dbReference type="SUPFAM" id="SSF53187">
    <property type="entry name" value="Zn-dependent exopeptidases"/>
    <property type="match status" value="1"/>
</dbReference>
<evidence type="ECO:0000256" key="3">
    <source>
        <dbReference type="ARBA" id="ARBA00022670"/>
    </source>
</evidence>
<accession>A0A5C1E899</accession>
<keyword evidence="5" id="KW-0378">Hydrolase</keyword>
<evidence type="ECO:0000256" key="11">
    <source>
        <dbReference type="ARBA" id="ARBA00038976"/>
    </source>
</evidence>
<dbReference type="RefSeq" id="WP_149425281.1">
    <property type="nucleotide sequence ID" value="NZ_CP022579.1"/>
</dbReference>
<dbReference type="EMBL" id="CP022579">
    <property type="protein sequence ID" value="QEL64855.1"/>
    <property type="molecule type" value="Genomic_DNA"/>
</dbReference>
<evidence type="ECO:0000256" key="7">
    <source>
        <dbReference type="ARBA" id="ARBA00022997"/>
    </source>
</evidence>
<dbReference type="GO" id="GO:0005829">
    <property type="term" value="C:cytosol"/>
    <property type="evidence" value="ECO:0007669"/>
    <property type="project" value="TreeGrafter"/>
</dbReference>
<dbReference type="GO" id="GO:0046872">
    <property type="term" value="F:metal ion binding"/>
    <property type="evidence" value="ECO:0007669"/>
    <property type="project" value="UniProtKB-KW"/>
</dbReference>
<dbReference type="EC" id="3.4.13.18" evidence="11"/>
<reference evidence="20 21" key="1">
    <citation type="submission" date="2017-07" db="EMBL/GenBank/DDBJ databases">
        <title>Complete genome sequence of Oryzomicrobium terrae TPP412.</title>
        <authorList>
            <person name="Chiu L.-W."/>
            <person name="Lo K.-J."/>
            <person name="Tsai Y.-M."/>
            <person name="Lin S.-S."/>
            <person name="Kuo C.-H."/>
            <person name="Liu C.-T."/>
        </authorList>
    </citation>
    <scope>NUCLEOTIDE SEQUENCE [LARGE SCALE GENOMIC DNA]</scope>
    <source>
        <strain evidence="20 21">TPP412</strain>
    </source>
</reference>
<evidence type="ECO:0000313" key="20">
    <source>
        <dbReference type="EMBL" id="QEL64855.1"/>
    </source>
</evidence>